<keyword evidence="2" id="KW-1185">Reference proteome</keyword>
<evidence type="ECO:0008006" key="3">
    <source>
        <dbReference type="Google" id="ProtNLM"/>
    </source>
</evidence>
<dbReference type="Proteomes" id="UP000076976">
    <property type="component" value="Unassembled WGS sequence"/>
</dbReference>
<protein>
    <recommendedName>
        <fullName evidence="3">DUF3052 family protein</fullName>
    </recommendedName>
</protein>
<organism evidence="1 2">
    <name type="scientific">Janibacter melonis</name>
    <dbReference type="NCBI Taxonomy" id="262209"/>
    <lineage>
        <taxon>Bacteria</taxon>
        <taxon>Bacillati</taxon>
        <taxon>Actinomycetota</taxon>
        <taxon>Actinomycetes</taxon>
        <taxon>Micrococcales</taxon>
        <taxon>Intrasporangiaceae</taxon>
        <taxon>Janibacter</taxon>
    </lineage>
</organism>
<dbReference type="Pfam" id="PF11253">
    <property type="entry name" value="DUF3052"/>
    <property type="match status" value="1"/>
</dbReference>
<sequence>MSGESATSAVSRLGLEHDQVIQEFGWDEDIDEGFRASVVEVVGGELEDEDYTGVVDHVLMWWRDSDGDLTDALVDTLGTLEEGGSIVLVTPASGRPDEVDATEIEEAASTAGLHTSGTTKCGPDWVATRLVSPKGGR</sequence>
<dbReference type="EMBL" id="LQZG01000002">
    <property type="protein sequence ID" value="OAB88088.1"/>
    <property type="molecule type" value="Genomic_DNA"/>
</dbReference>
<dbReference type="InterPro" id="IPR021412">
    <property type="entry name" value="DUF3052"/>
</dbReference>
<dbReference type="AlphaFoldDB" id="A0A176QEA1"/>
<name>A0A176QEA1_9MICO</name>
<reference evidence="1 2" key="1">
    <citation type="submission" date="2016-01" db="EMBL/GenBank/DDBJ databases">
        <title>Janibacter melonis strain CD11_4 genome sequencing and assembly.</title>
        <authorList>
            <person name="Nair G.R."/>
            <person name="Kaur G."/>
            <person name="Chander A.M."/>
            <person name="Mayilraj S."/>
        </authorList>
    </citation>
    <scope>NUCLEOTIDE SEQUENCE [LARGE SCALE GENOMIC DNA]</scope>
    <source>
        <strain evidence="1 2">CD11-4</strain>
    </source>
</reference>
<dbReference type="STRING" id="262209.AWH69_08845"/>
<gene>
    <name evidence="1" type="ORF">AWH69_08845</name>
</gene>
<dbReference type="RefSeq" id="WP_068274086.1">
    <property type="nucleotide sequence ID" value="NZ_LQZG01000002.1"/>
</dbReference>
<proteinExistence type="predicted"/>
<comment type="caution">
    <text evidence="1">The sequence shown here is derived from an EMBL/GenBank/DDBJ whole genome shotgun (WGS) entry which is preliminary data.</text>
</comment>
<evidence type="ECO:0000313" key="1">
    <source>
        <dbReference type="EMBL" id="OAB88088.1"/>
    </source>
</evidence>
<accession>A0A176QEA1</accession>
<evidence type="ECO:0000313" key="2">
    <source>
        <dbReference type="Proteomes" id="UP000076976"/>
    </source>
</evidence>